<dbReference type="CDD" id="cd13626">
    <property type="entry name" value="PBP2_Cystine_like"/>
    <property type="match status" value="1"/>
</dbReference>
<dbReference type="GO" id="GO:0015276">
    <property type="term" value="F:ligand-gated monoatomic ion channel activity"/>
    <property type="evidence" value="ECO:0007669"/>
    <property type="project" value="InterPro"/>
</dbReference>
<dbReference type="SMART" id="SM00062">
    <property type="entry name" value="PBPb"/>
    <property type="match status" value="1"/>
</dbReference>
<feature type="domain" description="Solute-binding protein family 3/N-terminal" evidence="2">
    <location>
        <begin position="46"/>
        <end position="270"/>
    </location>
</feature>
<accession>A0A2U8DU65</accession>
<dbReference type="InterPro" id="IPR001320">
    <property type="entry name" value="Iontro_rcpt_C"/>
</dbReference>
<evidence type="ECO:0000313" key="4">
    <source>
        <dbReference type="EMBL" id="AWI06180.1"/>
    </source>
</evidence>
<dbReference type="EMBL" id="CP020953">
    <property type="protein sequence ID" value="AWI06180.1"/>
    <property type="molecule type" value="Genomic_DNA"/>
</dbReference>
<dbReference type="InterPro" id="IPR001638">
    <property type="entry name" value="Solute-binding_3/MltF_N"/>
</dbReference>
<dbReference type="Gene3D" id="3.40.190.10">
    <property type="entry name" value="Periplasmic binding protein-like II"/>
    <property type="match status" value="2"/>
</dbReference>
<evidence type="ECO:0000313" key="5">
    <source>
        <dbReference type="Proteomes" id="UP000244910"/>
    </source>
</evidence>
<dbReference type="KEGG" id="cdrk:B9W14_17270"/>
<dbReference type="GO" id="GO:0016020">
    <property type="term" value="C:membrane"/>
    <property type="evidence" value="ECO:0007669"/>
    <property type="project" value="InterPro"/>
</dbReference>
<evidence type="ECO:0000256" key="1">
    <source>
        <dbReference type="ARBA" id="ARBA00022729"/>
    </source>
</evidence>
<keyword evidence="1" id="KW-0732">Signal</keyword>
<dbReference type="Pfam" id="PF00497">
    <property type="entry name" value="SBP_bac_3"/>
    <property type="match status" value="1"/>
</dbReference>
<dbReference type="OrthoDB" id="9774451at2"/>
<feature type="domain" description="Ionotropic glutamate receptor C-terminal" evidence="3">
    <location>
        <begin position="46"/>
        <end position="269"/>
    </location>
</feature>
<name>A0A2U8DU65_9CLOT</name>
<dbReference type="RefSeq" id="WP_032079663.1">
    <property type="nucleotide sequence ID" value="NZ_CP020953.1"/>
</dbReference>
<evidence type="ECO:0000259" key="2">
    <source>
        <dbReference type="SMART" id="SM00062"/>
    </source>
</evidence>
<dbReference type="PANTHER" id="PTHR35936:SF19">
    <property type="entry name" value="AMINO-ACID-BINDING PROTEIN YXEM-RELATED"/>
    <property type="match status" value="1"/>
</dbReference>
<dbReference type="Proteomes" id="UP000244910">
    <property type="component" value="Chromosome"/>
</dbReference>
<dbReference type="SMART" id="SM00079">
    <property type="entry name" value="PBPe"/>
    <property type="match status" value="1"/>
</dbReference>
<evidence type="ECO:0000259" key="3">
    <source>
        <dbReference type="SMART" id="SM00079"/>
    </source>
</evidence>
<sequence>MIRNLKRVIGISLIFATIFSLFVGCGTKKEAQKQTTLLDKIKQSGKISVGLMGTYPPYNFLNKNNEIDGFDADIAKEIAKRIGVKAEFVSNDWSSMVGGLEKGKFDVVISQMTITDERKKTMDFSDPYIKNSVSAIVRQDNNSIKSIQDFKGKKIGVGLGTNDEKYLRDEVMPKVGNFQIVTYNDVITTLLDLNTGRIDATVNNMFAIKPEIDKNNIKVKAVGEALKNDYAGVAMKKNNPELLNSINKSLKDMKSDGTYKQIFKKWFGVDPTL</sequence>
<dbReference type="SUPFAM" id="SSF53850">
    <property type="entry name" value="Periplasmic binding protein-like II"/>
    <property type="match status" value="1"/>
</dbReference>
<proteinExistence type="predicted"/>
<keyword evidence="5" id="KW-1185">Reference proteome</keyword>
<dbReference type="PANTHER" id="PTHR35936">
    <property type="entry name" value="MEMBRANE-BOUND LYTIC MUREIN TRANSGLYCOSYLASE F"/>
    <property type="match status" value="1"/>
</dbReference>
<reference evidence="5" key="1">
    <citation type="submission" date="2017-04" db="EMBL/GenBank/DDBJ databases">
        <authorList>
            <person name="Song Y."/>
            <person name="Cho B.-K."/>
        </authorList>
    </citation>
    <scope>NUCLEOTIDE SEQUENCE [LARGE SCALE GENOMIC DNA]</scope>
    <source>
        <strain evidence="5">SL1</strain>
    </source>
</reference>
<protein>
    <submittedName>
        <fullName evidence="4">Cysteine ABC transporter substrate-binding protein</fullName>
    </submittedName>
</protein>
<gene>
    <name evidence="4" type="ORF">B9W14_17270</name>
</gene>
<organism evidence="4 5">
    <name type="scientific">Clostridium drakei</name>
    <dbReference type="NCBI Taxonomy" id="332101"/>
    <lineage>
        <taxon>Bacteria</taxon>
        <taxon>Bacillati</taxon>
        <taxon>Bacillota</taxon>
        <taxon>Clostridia</taxon>
        <taxon>Eubacteriales</taxon>
        <taxon>Clostridiaceae</taxon>
        <taxon>Clostridium</taxon>
    </lineage>
</organism>
<dbReference type="AlphaFoldDB" id="A0A2U8DU65"/>
<dbReference type="PROSITE" id="PS51257">
    <property type="entry name" value="PROKAR_LIPOPROTEIN"/>
    <property type="match status" value="1"/>
</dbReference>